<reference evidence="1 2" key="1">
    <citation type="submission" date="2019-06" db="EMBL/GenBank/DDBJ databases">
        <title>Draft genomes of female and male turbot (Scophthalmus maximus).</title>
        <authorList>
            <person name="Xu H."/>
            <person name="Xu X.-W."/>
            <person name="Shao C."/>
            <person name="Chen S."/>
        </authorList>
    </citation>
    <scope>NUCLEOTIDE SEQUENCE [LARGE SCALE GENOMIC DNA]</scope>
    <source>
        <strain evidence="1">Ysfricsl-2016a</strain>
        <tissue evidence="1">Blood</tissue>
    </source>
</reference>
<accession>A0A6A4RS72</accession>
<name>A0A6A4RS72_SCOMX</name>
<organism evidence="1 2">
    <name type="scientific">Scophthalmus maximus</name>
    <name type="common">Turbot</name>
    <name type="synonym">Psetta maxima</name>
    <dbReference type="NCBI Taxonomy" id="52904"/>
    <lineage>
        <taxon>Eukaryota</taxon>
        <taxon>Metazoa</taxon>
        <taxon>Chordata</taxon>
        <taxon>Craniata</taxon>
        <taxon>Vertebrata</taxon>
        <taxon>Euteleostomi</taxon>
        <taxon>Actinopterygii</taxon>
        <taxon>Neopterygii</taxon>
        <taxon>Teleostei</taxon>
        <taxon>Neoteleostei</taxon>
        <taxon>Acanthomorphata</taxon>
        <taxon>Carangaria</taxon>
        <taxon>Pleuronectiformes</taxon>
        <taxon>Pleuronectoidei</taxon>
        <taxon>Scophthalmidae</taxon>
        <taxon>Scophthalmus</taxon>
    </lineage>
</organism>
<comment type="caution">
    <text evidence="1">The sequence shown here is derived from an EMBL/GenBank/DDBJ whole genome shotgun (WGS) entry which is preliminary data.</text>
</comment>
<protein>
    <submittedName>
        <fullName evidence="1">Uncharacterized protein</fullName>
    </submittedName>
</protein>
<sequence>MCLRQLCVMRQTTSEQRGGGSQDGGVNNCTSAALFGVIFTADQLLQTFVRALLQTRQRPRAELRQVRDGTLLHFPPIPTHCNDFRLVVYLRGETDHVTEER</sequence>
<proteinExistence type="predicted"/>
<dbReference type="AlphaFoldDB" id="A0A6A4RS72"/>
<evidence type="ECO:0000313" key="1">
    <source>
        <dbReference type="EMBL" id="KAF0021872.1"/>
    </source>
</evidence>
<gene>
    <name evidence="1" type="ORF">F2P81_025875</name>
</gene>
<dbReference type="Proteomes" id="UP000438429">
    <property type="component" value="Unassembled WGS sequence"/>
</dbReference>
<evidence type="ECO:0000313" key="2">
    <source>
        <dbReference type="Proteomes" id="UP000438429"/>
    </source>
</evidence>
<dbReference type="EMBL" id="VEVO01001257">
    <property type="protein sequence ID" value="KAF0021872.1"/>
    <property type="molecule type" value="Genomic_DNA"/>
</dbReference>